<organism evidence="1 2">
    <name type="scientific">Caenorhabditis briggsae</name>
    <dbReference type="NCBI Taxonomy" id="6238"/>
    <lineage>
        <taxon>Eukaryota</taxon>
        <taxon>Metazoa</taxon>
        <taxon>Ecdysozoa</taxon>
        <taxon>Nematoda</taxon>
        <taxon>Chromadorea</taxon>
        <taxon>Rhabditida</taxon>
        <taxon>Rhabditina</taxon>
        <taxon>Rhabditomorpha</taxon>
        <taxon>Rhabditoidea</taxon>
        <taxon>Rhabditidae</taxon>
        <taxon>Peloderinae</taxon>
        <taxon>Caenorhabditis</taxon>
    </lineage>
</organism>
<evidence type="ECO:0000313" key="1">
    <source>
        <dbReference type="EMBL" id="CAP27730.2"/>
    </source>
</evidence>
<dbReference type="eggNOG" id="KOG2504">
    <property type="taxonomic scope" value="Eukaryota"/>
</dbReference>
<evidence type="ECO:0000313" key="2">
    <source>
        <dbReference type="Proteomes" id="UP000008549"/>
    </source>
</evidence>
<dbReference type="CTD" id="8587659"/>
<dbReference type="InParanoid" id="A8X520"/>
<dbReference type="HOGENOM" id="CLU_630435_0_0_1"/>
<accession>A8X520</accession>
<keyword evidence="2" id="KW-1185">Reference proteome</keyword>
<dbReference type="RefSeq" id="XP_045093564.1">
    <property type="nucleotide sequence ID" value="XM_045240642.1"/>
</dbReference>
<sequence>MKATVVTNLFTKTGHLKPPVTVEHGGYTRTISLEYSEVRNIPAIDFMLQCDGIQDGKYVAMRIEFLNFTKSTHQTFYFVFEPHRNRFCYRRICTGVRHVNYQKGKTVASFPINRFMCATFEDTVYEAPSPQSWIFHNLVTWNVLNDGRVETTPCKILYDKFQYGLVLDKAFDTDTLDQETPSYWPHSYDEMIEFVEPNWPDMSHTAIEYLWGESTEYNKQTCFDMLGACYHKWRFDDGRKSLASVSVTSDSSNNSIGRNTEEASIFKKSCRDENYEQHRDKDSECPSLSKHKPPFLSSLEFHTAGKHGNGVHRNRSVKSIIEEAVAKDVEELNCSLACMYVSGPVASALCNVFGCRQFATKITKISVRRRTGTMNRKEAADNLKNLDKNLKKCTPLQFISELDRYAANDGTIQDVQEDRVLRDIGRAFGQTTLLS</sequence>
<gene>
    <name evidence="1 3" type="ORF">CBG07303</name>
    <name evidence="1" type="ORF">CBG_07303</name>
</gene>
<name>A8X520_CAEBR</name>
<proteinExistence type="predicted"/>
<reference evidence="1 2" key="1">
    <citation type="journal article" date="2003" name="PLoS Biol.">
        <title>The genome sequence of Caenorhabditis briggsae: a platform for comparative genomics.</title>
        <authorList>
            <person name="Stein L.D."/>
            <person name="Bao Z."/>
            <person name="Blasiar D."/>
            <person name="Blumenthal T."/>
            <person name="Brent M.R."/>
            <person name="Chen N."/>
            <person name="Chinwalla A."/>
            <person name="Clarke L."/>
            <person name="Clee C."/>
            <person name="Coghlan A."/>
            <person name="Coulson A."/>
            <person name="D'Eustachio P."/>
            <person name="Fitch D.H."/>
            <person name="Fulton L.A."/>
            <person name="Fulton R.E."/>
            <person name="Griffiths-Jones S."/>
            <person name="Harris T.W."/>
            <person name="Hillier L.W."/>
            <person name="Kamath R."/>
            <person name="Kuwabara P.E."/>
            <person name="Mardis E.R."/>
            <person name="Marra M.A."/>
            <person name="Miner T.L."/>
            <person name="Minx P."/>
            <person name="Mullikin J.C."/>
            <person name="Plumb R.W."/>
            <person name="Rogers J."/>
            <person name="Schein J.E."/>
            <person name="Sohrmann M."/>
            <person name="Spieth J."/>
            <person name="Stajich J.E."/>
            <person name="Wei C."/>
            <person name="Willey D."/>
            <person name="Wilson R.K."/>
            <person name="Durbin R."/>
            <person name="Waterston R.H."/>
        </authorList>
    </citation>
    <scope>NUCLEOTIDE SEQUENCE [LARGE SCALE GENOMIC DNA]</scope>
    <source>
        <strain evidence="1 2">AF16</strain>
    </source>
</reference>
<reference evidence="1 2" key="2">
    <citation type="journal article" date="2011" name="PLoS Genet.">
        <title>Caenorhabditis briggsae recombinant inbred line genotypes reveal inter-strain incompatibility and the evolution of recombination.</title>
        <authorList>
            <person name="Ross J.A."/>
            <person name="Koboldt D.C."/>
            <person name="Staisch J.E."/>
            <person name="Chamberlin H.M."/>
            <person name="Gupta B.P."/>
            <person name="Miller R.D."/>
            <person name="Baird S.E."/>
            <person name="Haag E.S."/>
        </authorList>
    </citation>
    <scope>NUCLEOTIDE SEQUENCE [LARGE SCALE GENOMIC DNA]</scope>
    <source>
        <strain evidence="1 2">AF16</strain>
    </source>
</reference>
<dbReference type="GeneID" id="8587659"/>
<evidence type="ECO:0000313" key="3">
    <source>
        <dbReference type="WormBase" id="CBG07303"/>
    </source>
</evidence>
<dbReference type="AlphaFoldDB" id="A8X520"/>
<dbReference type="KEGG" id="cbr:CBG_07303"/>
<protein>
    <submittedName>
        <fullName evidence="1">Protein CBG07303</fullName>
    </submittedName>
</protein>
<dbReference type="EMBL" id="HE601041">
    <property type="protein sequence ID" value="CAP27730.2"/>
    <property type="molecule type" value="Genomic_DNA"/>
</dbReference>
<dbReference type="Proteomes" id="UP000008549">
    <property type="component" value="Unassembled WGS sequence"/>
</dbReference>
<dbReference type="WormBase" id="CBG07303">
    <property type="protein sequence ID" value="CBP29741"/>
    <property type="gene ID" value="WBGene00029390"/>
</dbReference>